<dbReference type="Pfam" id="PF00319">
    <property type="entry name" value="SRF-TF"/>
    <property type="match status" value="1"/>
</dbReference>
<dbReference type="InterPro" id="IPR002100">
    <property type="entry name" value="TF_MADSbox"/>
</dbReference>
<evidence type="ECO:0000256" key="6">
    <source>
        <dbReference type="SAM" id="Coils"/>
    </source>
</evidence>
<feature type="domain" description="MADS-box" evidence="7">
    <location>
        <begin position="1"/>
        <end position="61"/>
    </location>
</feature>
<dbReference type="CDD" id="cd00265">
    <property type="entry name" value="MADS_MEF2_like"/>
    <property type="match status" value="1"/>
</dbReference>
<dbReference type="GO" id="GO:0005634">
    <property type="term" value="C:nucleus"/>
    <property type="evidence" value="ECO:0007669"/>
    <property type="project" value="UniProtKB-SubCell"/>
</dbReference>
<dbReference type="GO" id="GO:0003700">
    <property type="term" value="F:DNA-binding transcription factor activity"/>
    <property type="evidence" value="ECO:0007669"/>
    <property type="project" value="InterPro"/>
</dbReference>
<protein>
    <submittedName>
        <fullName evidence="9">PISTILLATA-like MADS-box protein</fullName>
    </submittedName>
</protein>
<sequence>MGRGKIEIKRIENSTNRQVTFSKRRNGIIKKAKEISVLCNAEVSVVIFSSAGKLYEFCSPRTTLPKMLEKYQNNSGKKLWDAKHESLQVEIDRLKKENDNMQIELRHLRGEDIGQLPPKELIAIEEVLQNGLTTLRDKQMDFWRMLKRNGKMMEEENKMLAFRLHQQDVAMTVGMRDLELGYHQNDREFHQQMPMTFRVQPNHPNLQENK</sequence>
<proteinExistence type="evidence at transcript level"/>
<evidence type="ECO:0000256" key="3">
    <source>
        <dbReference type="ARBA" id="ARBA00023125"/>
    </source>
</evidence>
<keyword evidence="3" id="KW-0238">DNA-binding</keyword>
<name>A0A127J9H0_9POAL</name>
<keyword evidence="5" id="KW-0539">Nucleus</keyword>
<evidence type="ECO:0000256" key="1">
    <source>
        <dbReference type="ARBA" id="ARBA00004123"/>
    </source>
</evidence>
<dbReference type="InterPro" id="IPR036879">
    <property type="entry name" value="TF_MADSbox_sf"/>
</dbReference>
<evidence type="ECO:0000256" key="5">
    <source>
        <dbReference type="ARBA" id="ARBA00023242"/>
    </source>
</evidence>
<comment type="subcellular location">
    <subcellularLocation>
        <location evidence="1">Nucleus</location>
    </subcellularLocation>
</comment>
<dbReference type="PROSITE" id="PS51297">
    <property type="entry name" value="K_BOX"/>
    <property type="match status" value="1"/>
</dbReference>
<dbReference type="GO" id="GO:0046983">
    <property type="term" value="F:protein dimerization activity"/>
    <property type="evidence" value="ECO:0007669"/>
    <property type="project" value="InterPro"/>
</dbReference>
<dbReference type="PANTHER" id="PTHR48019">
    <property type="entry name" value="SERUM RESPONSE FACTOR HOMOLOG"/>
    <property type="match status" value="1"/>
</dbReference>
<evidence type="ECO:0000259" key="7">
    <source>
        <dbReference type="PROSITE" id="PS50066"/>
    </source>
</evidence>
<keyword evidence="4" id="KW-0804">Transcription</keyword>
<dbReference type="GO" id="GO:0045944">
    <property type="term" value="P:positive regulation of transcription by RNA polymerase II"/>
    <property type="evidence" value="ECO:0007669"/>
    <property type="project" value="InterPro"/>
</dbReference>
<keyword evidence="2" id="KW-0805">Transcription regulation</keyword>
<dbReference type="InterPro" id="IPR002487">
    <property type="entry name" value="TF_Kbox"/>
</dbReference>
<dbReference type="AlphaFoldDB" id="A0A127J9H0"/>
<dbReference type="InterPro" id="IPR033896">
    <property type="entry name" value="MEF2-like_N"/>
</dbReference>
<reference evidence="9" key="2">
    <citation type="submission" date="2016-02" db="EMBL/GenBank/DDBJ databases">
        <authorList>
            <person name="Wen L."/>
            <person name="He K."/>
            <person name="Yang H."/>
        </authorList>
    </citation>
    <scope>NUCLEOTIDE SEQUENCE</scope>
</reference>
<dbReference type="SUPFAM" id="SSF55455">
    <property type="entry name" value="SRF-like"/>
    <property type="match status" value="1"/>
</dbReference>
<reference evidence="9" key="1">
    <citation type="journal article" date="2016" name="Mol. Biol. Evol.">
        <title>Evolutionary dynamics of floral homeotic transcription factor protein-protein interactions.</title>
        <authorList>
            <person name="Bartlett M."/>
            <person name="Thompson B."/>
            <person name="Brabazon H."/>
            <person name="Del Gizzi R."/>
            <person name="Zhang T."/>
            <person name="Whipple C."/>
        </authorList>
    </citation>
    <scope>NUCLEOTIDE SEQUENCE</scope>
</reference>
<dbReference type="PROSITE" id="PS00350">
    <property type="entry name" value="MADS_BOX_1"/>
    <property type="match status" value="1"/>
</dbReference>
<feature type="domain" description="K-box" evidence="8">
    <location>
        <begin position="84"/>
        <end position="170"/>
    </location>
</feature>
<dbReference type="PROSITE" id="PS50066">
    <property type="entry name" value="MADS_BOX_2"/>
    <property type="match status" value="1"/>
</dbReference>
<organism evidence="9">
    <name type="scientific">Elegia elephantina</name>
    <dbReference type="NCBI Taxonomy" id="311263"/>
    <lineage>
        <taxon>Eukaryota</taxon>
        <taxon>Viridiplantae</taxon>
        <taxon>Streptophyta</taxon>
        <taxon>Embryophyta</taxon>
        <taxon>Tracheophyta</taxon>
        <taxon>Spermatophyta</taxon>
        <taxon>Magnoliopsida</taxon>
        <taxon>Liliopsida</taxon>
        <taxon>Poales</taxon>
        <taxon>Restionaceae</taxon>
        <taxon>Elegia</taxon>
    </lineage>
</organism>
<dbReference type="InterPro" id="IPR050142">
    <property type="entry name" value="MADS-box/MEF2_TF"/>
</dbReference>
<dbReference type="GO" id="GO:0000977">
    <property type="term" value="F:RNA polymerase II transcription regulatory region sequence-specific DNA binding"/>
    <property type="evidence" value="ECO:0007669"/>
    <property type="project" value="InterPro"/>
</dbReference>
<dbReference type="Pfam" id="PF01486">
    <property type="entry name" value="K-box"/>
    <property type="match status" value="1"/>
</dbReference>
<dbReference type="EMBL" id="KU740313">
    <property type="protein sequence ID" value="AMO12839.1"/>
    <property type="molecule type" value="mRNA"/>
</dbReference>
<dbReference type="SMART" id="SM00432">
    <property type="entry name" value="MADS"/>
    <property type="match status" value="1"/>
</dbReference>
<accession>A0A127J9H0</accession>
<dbReference type="PRINTS" id="PR00404">
    <property type="entry name" value="MADSDOMAIN"/>
</dbReference>
<evidence type="ECO:0000313" key="9">
    <source>
        <dbReference type="EMBL" id="AMO12839.1"/>
    </source>
</evidence>
<feature type="coiled-coil region" evidence="6">
    <location>
        <begin position="77"/>
        <end position="111"/>
    </location>
</feature>
<evidence type="ECO:0000256" key="4">
    <source>
        <dbReference type="ARBA" id="ARBA00023163"/>
    </source>
</evidence>
<dbReference type="Gene3D" id="3.40.1810.10">
    <property type="entry name" value="Transcription factor, MADS-box"/>
    <property type="match status" value="1"/>
</dbReference>
<evidence type="ECO:0000259" key="8">
    <source>
        <dbReference type="PROSITE" id="PS51297"/>
    </source>
</evidence>
<evidence type="ECO:0000256" key="2">
    <source>
        <dbReference type="ARBA" id="ARBA00023015"/>
    </source>
</evidence>
<keyword evidence="6" id="KW-0175">Coiled coil</keyword>